<keyword evidence="4" id="KW-1185">Reference proteome</keyword>
<dbReference type="Pfam" id="PF03551">
    <property type="entry name" value="PadR"/>
    <property type="match status" value="1"/>
</dbReference>
<name>A0ABQ3V2U7_9CHLR</name>
<gene>
    <name evidence="3" type="ORF">KSB_75620</name>
</gene>
<dbReference type="PANTHER" id="PTHR33169:SF26">
    <property type="entry name" value="CONSERVED PROTEIN"/>
    <property type="match status" value="1"/>
</dbReference>
<reference evidence="3 4" key="1">
    <citation type="journal article" date="2021" name="Int. J. Syst. Evol. Microbiol.">
        <title>Reticulibacter mediterranei gen. nov., sp. nov., within the new family Reticulibacteraceae fam. nov., and Ktedonospora formicarum gen. nov., sp. nov., Ktedonobacter robiniae sp. nov., Dictyobacter formicarum sp. nov. and Dictyobacter arantiisoli sp. nov., belonging to the class Ktedonobacteria.</title>
        <authorList>
            <person name="Yabe S."/>
            <person name="Zheng Y."/>
            <person name="Wang C.M."/>
            <person name="Sakai Y."/>
            <person name="Abe K."/>
            <person name="Yokota A."/>
            <person name="Donadio S."/>
            <person name="Cavaletti L."/>
            <person name="Monciardini P."/>
        </authorList>
    </citation>
    <scope>NUCLEOTIDE SEQUENCE [LARGE SCALE GENOMIC DNA]</scope>
    <source>
        <strain evidence="3 4">SOSP1-30</strain>
    </source>
</reference>
<evidence type="ECO:0000313" key="4">
    <source>
        <dbReference type="Proteomes" id="UP000654345"/>
    </source>
</evidence>
<feature type="region of interest" description="Disordered" evidence="1">
    <location>
        <begin position="1"/>
        <end position="28"/>
    </location>
</feature>
<evidence type="ECO:0000313" key="3">
    <source>
        <dbReference type="EMBL" id="GHO59087.1"/>
    </source>
</evidence>
<sequence>MSHENDQTEQLGEQEVTHAGKKGGTSEARRSNPAYELFVLGELMQGPHHGYKLNEIINRILGPQRQLSWGTLYPLIKRLEQEGLITVFVEQQSEFAQEERRERGQPRRAYAITDTGRERFFELMHQPQGYAYHPELFAVQLSKFNLLTPQERLSVLERYRTYLETFRDHYRKGQSRVKLNPQLNEDERTFVLQLVDYNLHMLNAEIAWFERAIAEIERVE</sequence>
<dbReference type="PANTHER" id="PTHR33169">
    <property type="entry name" value="PADR-FAMILY TRANSCRIPTIONAL REGULATOR"/>
    <property type="match status" value="1"/>
</dbReference>
<comment type="caution">
    <text evidence="3">The sequence shown here is derived from an EMBL/GenBank/DDBJ whole genome shotgun (WGS) entry which is preliminary data.</text>
</comment>
<dbReference type="SUPFAM" id="SSF46785">
    <property type="entry name" value="Winged helix' DNA-binding domain"/>
    <property type="match status" value="1"/>
</dbReference>
<dbReference type="InterPro" id="IPR052509">
    <property type="entry name" value="Metal_resp_DNA-bind_regulator"/>
</dbReference>
<feature type="domain" description="Transcription regulator PadR N-terminal" evidence="2">
    <location>
        <begin position="39"/>
        <end position="120"/>
    </location>
</feature>
<dbReference type="Gene3D" id="1.10.10.10">
    <property type="entry name" value="Winged helix-like DNA-binding domain superfamily/Winged helix DNA-binding domain"/>
    <property type="match status" value="1"/>
</dbReference>
<organism evidence="3 4">
    <name type="scientific">Ktedonobacter robiniae</name>
    <dbReference type="NCBI Taxonomy" id="2778365"/>
    <lineage>
        <taxon>Bacteria</taxon>
        <taxon>Bacillati</taxon>
        <taxon>Chloroflexota</taxon>
        <taxon>Ktedonobacteria</taxon>
        <taxon>Ktedonobacterales</taxon>
        <taxon>Ktedonobacteraceae</taxon>
        <taxon>Ktedonobacter</taxon>
    </lineage>
</organism>
<accession>A0ABQ3V2U7</accession>
<dbReference type="InterPro" id="IPR005149">
    <property type="entry name" value="Tscrpt_reg_PadR_N"/>
</dbReference>
<evidence type="ECO:0000256" key="1">
    <source>
        <dbReference type="SAM" id="MobiDB-lite"/>
    </source>
</evidence>
<dbReference type="Proteomes" id="UP000654345">
    <property type="component" value="Unassembled WGS sequence"/>
</dbReference>
<dbReference type="InterPro" id="IPR036390">
    <property type="entry name" value="WH_DNA-bd_sf"/>
</dbReference>
<dbReference type="InterPro" id="IPR036388">
    <property type="entry name" value="WH-like_DNA-bd_sf"/>
</dbReference>
<proteinExistence type="predicted"/>
<evidence type="ECO:0000259" key="2">
    <source>
        <dbReference type="Pfam" id="PF03551"/>
    </source>
</evidence>
<protein>
    <submittedName>
        <fullName evidence="3">PadR family transcriptional regulator</fullName>
    </submittedName>
</protein>
<dbReference type="EMBL" id="BNJG01000003">
    <property type="protein sequence ID" value="GHO59087.1"/>
    <property type="molecule type" value="Genomic_DNA"/>
</dbReference>
<dbReference type="RefSeq" id="WP_201375301.1">
    <property type="nucleotide sequence ID" value="NZ_BNJG01000003.1"/>
</dbReference>